<feature type="region of interest" description="Disordered" evidence="1">
    <location>
        <begin position="165"/>
        <end position="188"/>
    </location>
</feature>
<evidence type="ECO:0000313" key="6">
    <source>
        <dbReference type="Proteomes" id="UP001500567"/>
    </source>
</evidence>
<dbReference type="Gene3D" id="2.140.10.30">
    <property type="entry name" value="Dipeptidylpeptidase IV, N-terminal domain"/>
    <property type="match status" value="2"/>
</dbReference>
<dbReference type="SUPFAM" id="SSF53474">
    <property type="entry name" value="alpha/beta-Hydrolases"/>
    <property type="match status" value="1"/>
</dbReference>
<feature type="domain" description="Dipeptidylpeptidase IV N-terminal" evidence="4">
    <location>
        <begin position="364"/>
        <end position="528"/>
    </location>
</feature>
<evidence type="ECO:0000259" key="3">
    <source>
        <dbReference type="Pfam" id="PF00326"/>
    </source>
</evidence>
<dbReference type="Proteomes" id="UP001500567">
    <property type="component" value="Unassembled WGS sequence"/>
</dbReference>
<evidence type="ECO:0000256" key="1">
    <source>
        <dbReference type="SAM" id="MobiDB-lite"/>
    </source>
</evidence>
<feature type="signal peptide" evidence="2">
    <location>
        <begin position="1"/>
        <end position="21"/>
    </location>
</feature>
<dbReference type="Gene3D" id="3.40.50.1820">
    <property type="entry name" value="alpha/beta hydrolase"/>
    <property type="match status" value="1"/>
</dbReference>
<dbReference type="Pfam" id="PF00930">
    <property type="entry name" value="DPPIV_N"/>
    <property type="match status" value="1"/>
</dbReference>
<feature type="domain" description="Peptidase S9 prolyl oligopeptidase catalytic" evidence="3">
    <location>
        <begin position="618"/>
        <end position="813"/>
    </location>
</feature>
<dbReference type="SUPFAM" id="SSF82171">
    <property type="entry name" value="DPP6 N-terminal domain-like"/>
    <property type="match status" value="1"/>
</dbReference>
<dbReference type="Pfam" id="PF07676">
    <property type="entry name" value="PD40"/>
    <property type="match status" value="1"/>
</dbReference>
<dbReference type="InterPro" id="IPR001375">
    <property type="entry name" value="Peptidase_S9_cat"/>
</dbReference>
<dbReference type="InterPro" id="IPR011659">
    <property type="entry name" value="WD40"/>
</dbReference>
<name>A0ABP7SNS6_9BACT</name>
<keyword evidence="2" id="KW-0732">Signal</keyword>
<dbReference type="PANTHER" id="PTHR11731">
    <property type="entry name" value="PROTEASE FAMILY S9B,C DIPEPTIDYL-PEPTIDASE IV-RELATED"/>
    <property type="match status" value="1"/>
</dbReference>
<reference evidence="6" key="1">
    <citation type="journal article" date="2019" name="Int. J. Syst. Evol. Microbiol.">
        <title>The Global Catalogue of Microorganisms (GCM) 10K type strain sequencing project: providing services to taxonomists for standard genome sequencing and annotation.</title>
        <authorList>
            <consortium name="The Broad Institute Genomics Platform"/>
            <consortium name="The Broad Institute Genome Sequencing Center for Infectious Disease"/>
            <person name="Wu L."/>
            <person name="Ma J."/>
        </authorList>
    </citation>
    <scope>NUCLEOTIDE SEQUENCE [LARGE SCALE GENOMIC DNA]</scope>
    <source>
        <strain evidence="6">JCM 17224</strain>
    </source>
</reference>
<organism evidence="5 6">
    <name type="scientific">Hymenobacter fastidiosus</name>
    <dbReference type="NCBI Taxonomy" id="486264"/>
    <lineage>
        <taxon>Bacteria</taxon>
        <taxon>Pseudomonadati</taxon>
        <taxon>Bacteroidota</taxon>
        <taxon>Cytophagia</taxon>
        <taxon>Cytophagales</taxon>
        <taxon>Hymenobacteraceae</taxon>
        <taxon>Hymenobacter</taxon>
    </lineage>
</organism>
<dbReference type="EMBL" id="BAABDJ010000035">
    <property type="protein sequence ID" value="GAA4014342.1"/>
    <property type="molecule type" value="Genomic_DNA"/>
</dbReference>
<dbReference type="PANTHER" id="PTHR11731:SF193">
    <property type="entry name" value="DIPEPTIDYL PEPTIDASE 9"/>
    <property type="match status" value="1"/>
</dbReference>
<dbReference type="RefSeq" id="WP_345074026.1">
    <property type="nucleotide sequence ID" value="NZ_BAABDJ010000035.1"/>
</dbReference>
<sequence length="825" mass="92527">MRAFSFVRLLPWLLPVSGVFAQSRAVTPVAALGPLTVEKIMRDQAQWLGSAPGAIAWSEDSKRIYFTWNPEKARRDSLYVTTPSGGVPRKVSVAEQRSLPATAGEYDQPYARKVYEKNGDIFLLDLKTGRTRRVTNTADRETDPAFALRGQLISYTRANNLYTWDPATGETTQRTDFRRGSRPAGTQPTDQAEKFLRAQQLALFQVIRQKDQDAKARAQAQQAVARLSPKAIYLGPKTVEGMQLSPDGRFVTYRLVQDPASDKTAIVPNFVTASGFTEDISTRTKVGAPQKAYEMGLYDIGRDTTFALGYKDLQGLDEQPAYRKEYKLTPRAPAPADSAKAALARKQEKPATELRRVVPYGPFWSADGQRAFLVVRSADNKDRWIVGLDPATQKISLLDRQHDDAWINGPGIGYDEGNVGWLPDSRRVWFQSEETGYSHLYTVDVTTGRKKALTSGRFEVQKAQLSRDRKTWYLSANKTHPGEQHFYRLPVEGGPLTQITTMPGASEVTLSPDEKTLAVRYSTSTKPWELYVMPNKPGAQARALTHSTTPEFESYAWREPEIITIKARDGADVYARLYRPTTAVAQGPAVVFVHGAGYLQNAHKWWSQYSREYMFNNLLVEQGYTVLDIDYRGSSGYGRDVRTGIYRAMGGKDLTDHVDGAKLLVDKYGVSPRRIGIYGGSYGGFITLMAMFTQPDVFRAGAALRSVTDWAHYNHGYTDNILNEPYNDSLAYVRSSPIYYAEGLKGALLMCHGMVDVNVHFQDIVRLSQRLIELHKDNWELAVYPVEDHGFVEPSSWTDEYKRILKLFDTNLKPAESPRSGSSSQ</sequence>
<dbReference type="InterPro" id="IPR029058">
    <property type="entry name" value="AB_hydrolase_fold"/>
</dbReference>
<proteinExistence type="predicted"/>
<evidence type="ECO:0000313" key="5">
    <source>
        <dbReference type="EMBL" id="GAA4014342.1"/>
    </source>
</evidence>
<comment type="caution">
    <text evidence="5">The sequence shown here is derived from an EMBL/GenBank/DDBJ whole genome shotgun (WGS) entry which is preliminary data.</text>
</comment>
<dbReference type="InterPro" id="IPR050278">
    <property type="entry name" value="Serine_Prot_S9B/DPPIV"/>
</dbReference>
<dbReference type="InterPro" id="IPR002469">
    <property type="entry name" value="Peptidase_S9B_N"/>
</dbReference>
<protein>
    <submittedName>
        <fullName evidence="5">Prolyl oligopeptidase family serine peptidase</fullName>
    </submittedName>
</protein>
<dbReference type="Pfam" id="PF00326">
    <property type="entry name" value="Peptidase_S9"/>
    <property type="match status" value="1"/>
</dbReference>
<keyword evidence="6" id="KW-1185">Reference proteome</keyword>
<accession>A0ABP7SNS6</accession>
<feature type="chain" id="PRO_5045077560" evidence="2">
    <location>
        <begin position="22"/>
        <end position="825"/>
    </location>
</feature>
<evidence type="ECO:0000259" key="4">
    <source>
        <dbReference type="Pfam" id="PF00930"/>
    </source>
</evidence>
<gene>
    <name evidence="5" type="ORF">GCM10022408_29430</name>
</gene>
<evidence type="ECO:0000256" key="2">
    <source>
        <dbReference type="SAM" id="SignalP"/>
    </source>
</evidence>